<organism evidence="1 2">
    <name type="scientific">Leptospira dzoumogneensis</name>
    <dbReference type="NCBI Taxonomy" id="2484904"/>
    <lineage>
        <taxon>Bacteria</taxon>
        <taxon>Pseudomonadati</taxon>
        <taxon>Spirochaetota</taxon>
        <taxon>Spirochaetia</taxon>
        <taxon>Leptospirales</taxon>
        <taxon>Leptospiraceae</taxon>
        <taxon>Leptospira</taxon>
    </lineage>
</organism>
<proteinExistence type="predicted"/>
<dbReference type="OrthoDB" id="324416at2"/>
<evidence type="ECO:0000313" key="2">
    <source>
        <dbReference type="Proteomes" id="UP000297241"/>
    </source>
</evidence>
<dbReference type="AlphaFoldDB" id="A0A4Z1AKD4"/>
<dbReference type="EMBL" id="RQHS01000012">
    <property type="protein sequence ID" value="TGN00028.1"/>
    <property type="molecule type" value="Genomic_DNA"/>
</dbReference>
<dbReference type="Proteomes" id="UP000297241">
    <property type="component" value="Unassembled WGS sequence"/>
</dbReference>
<reference evidence="1" key="1">
    <citation type="journal article" date="2019" name="PLoS Negl. Trop. Dis.">
        <title>Revisiting the worldwide diversity of Leptospira species in the environment.</title>
        <authorList>
            <person name="Vincent A.T."/>
            <person name="Schiettekatte O."/>
            <person name="Bourhy P."/>
            <person name="Veyrier F.J."/>
            <person name="Picardeau M."/>
        </authorList>
    </citation>
    <scope>NUCLEOTIDE SEQUENCE [LARGE SCALE GENOMIC DNA]</scope>
    <source>
        <strain evidence="1">201601113</strain>
    </source>
</reference>
<gene>
    <name evidence="1" type="ORF">EHR06_07865</name>
</gene>
<protein>
    <recommendedName>
        <fullName evidence="3">Lipoprotein</fullName>
    </recommendedName>
</protein>
<evidence type="ECO:0008006" key="3">
    <source>
        <dbReference type="Google" id="ProtNLM"/>
    </source>
</evidence>
<comment type="caution">
    <text evidence="1">The sequence shown here is derived from an EMBL/GenBank/DDBJ whole genome shotgun (WGS) entry which is preliminary data.</text>
</comment>
<evidence type="ECO:0000313" key="1">
    <source>
        <dbReference type="EMBL" id="TGN00028.1"/>
    </source>
</evidence>
<sequence length="253" mass="29051">MKYKVYILIVWVTMVSCVKHFYKEPKIVNDNSLQEIKKNRIALVGFLPFEETGGNRVRIASLDYKNSLKKYVKIGTPIEQITENGIDLSVPAENVNRFASLYLEEVKKTGLDEINKVLLIKESTNGNKQGFLRKRDVDFYVVAILGPPFARPSVSGYFLSLLTYVPFLLSLGTVPNWGIMENKSTFLIFDSKLELLQKKEYDSSYHYLISWFVPKEGNRAFDDNSRAIEPYLADISEFETEFLADIQMRKGSD</sequence>
<name>A0A4Z1AKD4_9LEPT</name>
<dbReference type="RefSeq" id="WP_135756493.1">
    <property type="nucleotide sequence ID" value="NZ_RQHS01000012.1"/>
</dbReference>
<accession>A0A4Z1AKD4</accession>
<dbReference type="NCBIfam" id="NF047480">
    <property type="entry name" value="Lepto_Lp29"/>
    <property type="match status" value="1"/>
</dbReference>
<keyword evidence="2" id="KW-1185">Reference proteome</keyword>
<dbReference type="PROSITE" id="PS51257">
    <property type="entry name" value="PROKAR_LIPOPROTEIN"/>
    <property type="match status" value="1"/>
</dbReference>